<reference evidence="1" key="1">
    <citation type="journal article" date="2019" name="Sci. Rep.">
        <title>Draft genome of Tanacetum cinerariifolium, the natural source of mosquito coil.</title>
        <authorList>
            <person name="Yamashiro T."/>
            <person name="Shiraishi A."/>
            <person name="Satake H."/>
            <person name="Nakayama K."/>
        </authorList>
    </citation>
    <scope>NUCLEOTIDE SEQUENCE</scope>
</reference>
<protein>
    <submittedName>
        <fullName evidence="1">Uncharacterized protein</fullName>
    </submittedName>
</protein>
<sequence>MKYQLLDKRLNDLMMMVLVRQTEECDIMLHKGKSDMLMLVAETEVGDKIVDDVDKLAYAADVMKPRQVDLKRECVQKLRVDLELFQFYIVHVHVIQEQGKSQIKIMKCLSLPIRKLIKFIVEFAFPLLLSQRRALHWHLNPFP</sequence>
<proteinExistence type="predicted"/>
<dbReference type="EMBL" id="BKCJ010003834">
    <property type="protein sequence ID" value="GEU57459.1"/>
    <property type="molecule type" value="Genomic_DNA"/>
</dbReference>
<accession>A0A6L2L8I3</accession>
<gene>
    <name evidence="1" type="ORF">Tci_029437</name>
</gene>
<evidence type="ECO:0000313" key="1">
    <source>
        <dbReference type="EMBL" id="GEU57459.1"/>
    </source>
</evidence>
<dbReference type="AlphaFoldDB" id="A0A6L2L8I3"/>
<organism evidence="1">
    <name type="scientific">Tanacetum cinerariifolium</name>
    <name type="common">Dalmatian daisy</name>
    <name type="synonym">Chrysanthemum cinerariifolium</name>
    <dbReference type="NCBI Taxonomy" id="118510"/>
    <lineage>
        <taxon>Eukaryota</taxon>
        <taxon>Viridiplantae</taxon>
        <taxon>Streptophyta</taxon>
        <taxon>Embryophyta</taxon>
        <taxon>Tracheophyta</taxon>
        <taxon>Spermatophyta</taxon>
        <taxon>Magnoliopsida</taxon>
        <taxon>eudicotyledons</taxon>
        <taxon>Gunneridae</taxon>
        <taxon>Pentapetalae</taxon>
        <taxon>asterids</taxon>
        <taxon>campanulids</taxon>
        <taxon>Asterales</taxon>
        <taxon>Asteraceae</taxon>
        <taxon>Asteroideae</taxon>
        <taxon>Anthemideae</taxon>
        <taxon>Anthemidinae</taxon>
        <taxon>Tanacetum</taxon>
    </lineage>
</organism>
<comment type="caution">
    <text evidence="1">The sequence shown here is derived from an EMBL/GenBank/DDBJ whole genome shotgun (WGS) entry which is preliminary data.</text>
</comment>
<name>A0A6L2L8I3_TANCI</name>